<name>A0A5B2XD79_9PSEU</name>
<proteinExistence type="predicted"/>
<evidence type="ECO:0000313" key="2">
    <source>
        <dbReference type="EMBL" id="KAA2261708.1"/>
    </source>
</evidence>
<protein>
    <submittedName>
        <fullName evidence="2">Uncharacterized protein</fullName>
    </submittedName>
</protein>
<dbReference type="Proteomes" id="UP000323454">
    <property type="component" value="Unassembled WGS sequence"/>
</dbReference>
<dbReference type="AlphaFoldDB" id="A0A5B2XD79"/>
<comment type="caution">
    <text evidence="2">The sequence shown here is derived from an EMBL/GenBank/DDBJ whole genome shotgun (WGS) entry which is preliminary data.</text>
</comment>
<feature type="transmembrane region" description="Helical" evidence="1">
    <location>
        <begin position="61"/>
        <end position="80"/>
    </location>
</feature>
<keyword evidence="1" id="KW-0812">Transmembrane</keyword>
<dbReference type="RefSeq" id="WP_149850329.1">
    <property type="nucleotide sequence ID" value="NZ_VUOB01000026.1"/>
</dbReference>
<reference evidence="2 3" key="2">
    <citation type="submission" date="2019-09" db="EMBL/GenBank/DDBJ databases">
        <authorList>
            <person name="Jin C."/>
        </authorList>
    </citation>
    <scope>NUCLEOTIDE SEQUENCE [LARGE SCALE GENOMIC DNA]</scope>
    <source>
        <strain evidence="2 3">AN110305</strain>
    </source>
</reference>
<keyword evidence="3" id="KW-1185">Reference proteome</keyword>
<reference evidence="2 3" key="1">
    <citation type="submission" date="2019-09" db="EMBL/GenBank/DDBJ databases">
        <title>Goodfellowia gen. nov., a new genus of the Pseudonocardineae related to Actinoalloteichus, containing Goodfellowia coeruleoviolacea gen. nov., comb. nov. gen. nov., comb. nov.</title>
        <authorList>
            <person name="Labeda D."/>
        </authorList>
    </citation>
    <scope>NUCLEOTIDE SEQUENCE [LARGE SCALE GENOMIC DNA]</scope>
    <source>
        <strain evidence="2 3">AN110305</strain>
    </source>
</reference>
<gene>
    <name evidence="2" type="ORF">F0L68_15800</name>
</gene>
<evidence type="ECO:0000256" key="1">
    <source>
        <dbReference type="SAM" id="Phobius"/>
    </source>
</evidence>
<keyword evidence="1" id="KW-1133">Transmembrane helix</keyword>
<dbReference type="EMBL" id="VUOB01000026">
    <property type="protein sequence ID" value="KAA2261708.1"/>
    <property type="molecule type" value="Genomic_DNA"/>
</dbReference>
<organism evidence="2 3">
    <name type="scientific">Solihabitans fulvus</name>
    <dbReference type="NCBI Taxonomy" id="1892852"/>
    <lineage>
        <taxon>Bacteria</taxon>
        <taxon>Bacillati</taxon>
        <taxon>Actinomycetota</taxon>
        <taxon>Actinomycetes</taxon>
        <taxon>Pseudonocardiales</taxon>
        <taxon>Pseudonocardiaceae</taxon>
        <taxon>Solihabitans</taxon>
    </lineage>
</organism>
<evidence type="ECO:0000313" key="3">
    <source>
        <dbReference type="Proteomes" id="UP000323454"/>
    </source>
</evidence>
<keyword evidence="1" id="KW-0472">Membrane</keyword>
<feature type="transmembrane region" description="Helical" evidence="1">
    <location>
        <begin position="13"/>
        <end position="35"/>
    </location>
</feature>
<sequence>MVSVGVVSALEQLFAWGAGAVLAVVVVLAGARVVLGERAAGDGGDDGAAPPRPRAVRRLDGALVVGVCALVVLLVLRVVAGLP</sequence>
<accession>A0A5B2XD79</accession>